<geneLocation type="plasmid" evidence="3">
    <name>unnamed4</name>
</geneLocation>
<feature type="chain" id="PRO_5008536324" evidence="2">
    <location>
        <begin position="22"/>
        <end position="77"/>
    </location>
</feature>
<evidence type="ECO:0000256" key="1">
    <source>
        <dbReference type="SAM" id="MobiDB-lite"/>
    </source>
</evidence>
<organism evidence="3">
    <name type="scientific">Microvirga ossetica</name>
    <dbReference type="NCBI Taxonomy" id="1882682"/>
    <lineage>
        <taxon>Bacteria</taxon>
        <taxon>Pseudomonadati</taxon>
        <taxon>Pseudomonadota</taxon>
        <taxon>Alphaproteobacteria</taxon>
        <taxon>Hyphomicrobiales</taxon>
        <taxon>Methylobacteriaceae</taxon>
        <taxon>Microvirga</taxon>
    </lineage>
</organism>
<feature type="compositionally biased region" description="Basic and acidic residues" evidence="1">
    <location>
        <begin position="50"/>
        <end position="67"/>
    </location>
</feature>
<dbReference type="OrthoDB" id="9977873at2"/>
<protein>
    <submittedName>
        <fullName evidence="3">Uncharacterized protein</fullName>
    </submittedName>
</protein>
<dbReference type="EMBL" id="CP016620">
    <property type="protein sequence ID" value="ANY85137.1"/>
    <property type="molecule type" value="Genomic_DNA"/>
</dbReference>
<evidence type="ECO:0000256" key="2">
    <source>
        <dbReference type="SAM" id="SignalP"/>
    </source>
</evidence>
<proteinExistence type="predicted"/>
<reference evidence="3" key="1">
    <citation type="submission" date="2016-07" db="EMBL/GenBank/DDBJ databases">
        <title>Microvirga ossetica sp. nov. a new species of rhizobia isolated from root nodules of the legume species Vicia alpestris Steven originated from North Ossetia region in the Caucasus.</title>
        <authorList>
            <person name="Safronova V.I."/>
            <person name="Kuznetsova I.G."/>
            <person name="Sazanova A.L."/>
            <person name="Belimov A."/>
            <person name="Andronov E."/>
            <person name="Osledkin Y.S."/>
            <person name="Onishchuk O.P."/>
            <person name="Kurchak O.N."/>
            <person name="Shaposhnikov A.I."/>
            <person name="Willems A."/>
            <person name="Tikhonovich I.A."/>
        </authorList>
    </citation>
    <scope>NUCLEOTIDE SEQUENCE [LARGE SCALE GENOMIC DNA]</scope>
    <source>
        <strain evidence="3">V5/3M</strain>
        <plasmid evidence="3">unnamed4</plasmid>
    </source>
</reference>
<feature type="region of interest" description="Disordered" evidence="1">
    <location>
        <begin position="25"/>
        <end position="77"/>
    </location>
</feature>
<evidence type="ECO:0000313" key="3">
    <source>
        <dbReference type="EMBL" id="ANY85137.1"/>
    </source>
</evidence>
<name>A0A1B2EYY3_9HYPH</name>
<keyword evidence="2" id="KW-0732">Signal</keyword>
<gene>
    <name evidence="3" type="ORF">BB934_43865</name>
</gene>
<sequence>MRIVTAVAVLVLALASHAAQAQGQATKGAANGSVAAKTFSPEEGAAMAEAQRKKSEALERTRDEKLKRTTKSICVGC</sequence>
<dbReference type="AlphaFoldDB" id="A0A1B2EYY3"/>
<feature type="signal peptide" evidence="2">
    <location>
        <begin position="1"/>
        <end position="21"/>
    </location>
</feature>
<dbReference type="KEGG" id="moc:BB934_43865"/>
<accession>A0A1B2EYY3</accession>
<keyword evidence="3" id="KW-0614">Plasmid</keyword>
<dbReference type="RefSeq" id="WP_099515934.1">
    <property type="nucleotide sequence ID" value="NZ_CP016620.1"/>
</dbReference>